<dbReference type="InterPro" id="IPR011251">
    <property type="entry name" value="Luciferase-like_dom"/>
</dbReference>
<accession>A0A1M5EMP2</accession>
<keyword evidence="2" id="KW-0288">FMN</keyword>
<dbReference type="InterPro" id="IPR036661">
    <property type="entry name" value="Luciferase-like_sf"/>
</dbReference>
<dbReference type="OrthoDB" id="9814695at2"/>
<name>A0A1M5EMP2_9ACTN</name>
<evidence type="ECO:0000256" key="2">
    <source>
        <dbReference type="ARBA" id="ARBA00022643"/>
    </source>
</evidence>
<evidence type="ECO:0000313" key="6">
    <source>
        <dbReference type="EMBL" id="SHF80380.1"/>
    </source>
</evidence>
<reference evidence="6 7" key="1">
    <citation type="submission" date="2016-11" db="EMBL/GenBank/DDBJ databases">
        <authorList>
            <person name="Jaros S."/>
            <person name="Januszkiewicz K."/>
            <person name="Wedrychowicz H."/>
        </authorList>
    </citation>
    <scope>NUCLEOTIDE SEQUENCE [LARGE SCALE GENOMIC DNA]</scope>
    <source>
        <strain evidence="6 7">DSM 45627</strain>
    </source>
</reference>
<evidence type="ECO:0000256" key="4">
    <source>
        <dbReference type="ARBA" id="ARBA00023033"/>
    </source>
</evidence>
<dbReference type="AlphaFoldDB" id="A0A1M5EMP2"/>
<dbReference type="CDD" id="cd01094">
    <property type="entry name" value="Alkanesulfonate_monoxygenase"/>
    <property type="match status" value="1"/>
</dbReference>
<protein>
    <submittedName>
        <fullName evidence="6">Alkanesulfonate monooxygenase</fullName>
    </submittedName>
</protein>
<dbReference type="PANTHER" id="PTHR42847:SF4">
    <property type="entry name" value="ALKANESULFONATE MONOOXYGENASE-RELATED"/>
    <property type="match status" value="1"/>
</dbReference>
<keyword evidence="7" id="KW-1185">Reference proteome</keyword>
<dbReference type="GO" id="GO:0008726">
    <property type="term" value="F:alkanesulfonate monooxygenase activity"/>
    <property type="evidence" value="ECO:0007669"/>
    <property type="project" value="TreeGrafter"/>
</dbReference>
<evidence type="ECO:0000256" key="3">
    <source>
        <dbReference type="ARBA" id="ARBA00023002"/>
    </source>
</evidence>
<gene>
    <name evidence="6" type="ORF">SAMN05443575_0938</name>
</gene>
<dbReference type="EMBL" id="FQVU01000001">
    <property type="protein sequence ID" value="SHF80380.1"/>
    <property type="molecule type" value="Genomic_DNA"/>
</dbReference>
<keyword evidence="3" id="KW-0560">Oxidoreductase</keyword>
<dbReference type="PANTHER" id="PTHR42847">
    <property type="entry name" value="ALKANESULFONATE MONOOXYGENASE"/>
    <property type="match status" value="1"/>
</dbReference>
<dbReference type="Proteomes" id="UP000186132">
    <property type="component" value="Unassembled WGS sequence"/>
</dbReference>
<keyword evidence="4 6" id="KW-0503">Monooxygenase</keyword>
<dbReference type="Gene3D" id="3.20.20.30">
    <property type="entry name" value="Luciferase-like domain"/>
    <property type="match status" value="1"/>
</dbReference>
<sequence length="378" mass="40906">MALHLHWYLPTNGDGRGIVGSGRAGDGGVGETYAVERAPSVEYLGQIARSAEQLGFEAVLTPTGSWCEDAWLTTAALSQVTSRLKFLVAFRPGFISPTLAAQQAQTFQRLTGGRLLLNVVTGGDPSEQRRFGDFLAHDERYARTAEFLQVLRGASGGEPFDFTGEHYRVEGATAAQSRWGLPPLFFGGASPAAEDVAAQHVDVYLAWGETPPQIKERLDRMRDKAAVAGRELTFGIRLHVLGRDTAQEAWDEAQRMVDQLDPARVAEVQAQLAAMDSVGQRRMQTLHGGSRDELEIYPNLWAGYGLVRGGAGTALVGSHEDVAERLEEYHALGIDHAILSGQPHLEEAYWFGEGAGRLLRQRGVVADPVGAPAVSSYG</sequence>
<dbReference type="InterPro" id="IPR050172">
    <property type="entry name" value="SsuD_RutA_monooxygenase"/>
</dbReference>
<dbReference type="GO" id="GO:0046306">
    <property type="term" value="P:alkanesulfonate catabolic process"/>
    <property type="evidence" value="ECO:0007669"/>
    <property type="project" value="TreeGrafter"/>
</dbReference>
<evidence type="ECO:0000313" key="7">
    <source>
        <dbReference type="Proteomes" id="UP000186132"/>
    </source>
</evidence>
<organism evidence="6 7">
    <name type="scientific">Jatrophihabitans endophyticus</name>
    <dbReference type="NCBI Taxonomy" id="1206085"/>
    <lineage>
        <taxon>Bacteria</taxon>
        <taxon>Bacillati</taxon>
        <taxon>Actinomycetota</taxon>
        <taxon>Actinomycetes</taxon>
        <taxon>Jatrophihabitantales</taxon>
        <taxon>Jatrophihabitantaceae</taxon>
        <taxon>Jatrophihabitans</taxon>
    </lineage>
</organism>
<keyword evidence="1" id="KW-0285">Flavoprotein</keyword>
<dbReference type="Pfam" id="PF00296">
    <property type="entry name" value="Bac_luciferase"/>
    <property type="match status" value="1"/>
</dbReference>
<dbReference type="RefSeq" id="WP_073386429.1">
    <property type="nucleotide sequence ID" value="NZ_FQVU01000001.1"/>
</dbReference>
<dbReference type="SUPFAM" id="SSF51679">
    <property type="entry name" value="Bacterial luciferase-like"/>
    <property type="match status" value="1"/>
</dbReference>
<dbReference type="STRING" id="1206085.SAMN05443575_0938"/>
<evidence type="ECO:0000259" key="5">
    <source>
        <dbReference type="Pfam" id="PF00296"/>
    </source>
</evidence>
<evidence type="ECO:0000256" key="1">
    <source>
        <dbReference type="ARBA" id="ARBA00022630"/>
    </source>
</evidence>
<proteinExistence type="predicted"/>
<feature type="domain" description="Luciferase-like" evidence="5">
    <location>
        <begin position="35"/>
        <end position="336"/>
    </location>
</feature>